<dbReference type="GeneID" id="39736662"/>
<keyword evidence="2" id="KW-0812">Transmembrane</keyword>
<dbReference type="Proteomes" id="UP000220158">
    <property type="component" value="Chromosome 10"/>
</dbReference>
<keyword evidence="2" id="KW-1133">Transmembrane helix</keyword>
<feature type="domain" description="CBS" evidence="3">
    <location>
        <begin position="201"/>
        <end position="257"/>
    </location>
</feature>
<dbReference type="EMBL" id="LN835305">
    <property type="protein sequence ID" value="CRH00541.1"/>
    <property type="molecule type" value="Genomic_DNA"/>
</dbReference>
<evidence type="ECO:0000256" key="1">
    <source>
        <dbReference type="PROSITE-ProRule" id="PRU00703"/>
    </source>
</evidence>
<dbReference type="RefSeq" id="XP_028533544.1">
    <property type="nucleotide sequence ID" value="XM_028677124.1"/>
</dbReference>
<gene>
    <name evidence="4" type="ORF">PRELSG_1019550</name>
</gene>
<dbReference type="InterPro" id="IPR046342">
    <property type="entry name" value="CBS_dom_sf"/>
</dbReference>
<dbReference type="VEuPathDB" id="PlasmoDB:PRELSG_1019550"/>
<evidence type="ECO:0000313" key="4">
    <source>
        <dbReference type="EMBL" id="CRH00541.1"/>
    </source>
</evidence>
<dbReference type="InterPro" id="IPR000644">
    <property type="entry name" value="CBS_dom"/>
</dbReference>
<dbReference type="OrthoDB" id="10299406at2759"/>
<dbReference type="SUPFAM" id="SSF54631">
    <property type="entry name" value="CBS-domain pair"/>
    <property type="match status" value="2"/>
</dbReference>
<dbReference type="OMA" id="FSENNEM"/>
<organism evidence="4 5">
    <name type="scientific">Plasmodium relictum</name>
    <dbReference type="NCBI Taxonomy" id="85471"/>
    <lineage>
        <taxon>Eukaryota</taxon>
        <taxon>Sar</taxon>
        <taxon>Alveolata</taxon>
        <taxon>Apicomplexa</taxon>
        <taxon>Aconoidasida</taxon>
        <taxon>Haemosporida</taxon>
        <taxon>Plasmodiidae</taxon>
        <taxon>Plasmodium</taxon>
        <taxon>Plasmodium (Haemamoeba)</taxon>
    </lineage>
</organism>
<keyword evidence="1" id="KW-0129">CBS domain</keyword>
<dbReference type="Pfam" id="PF00571">
    <property type="entry name" value="CBS"/>
    <property type="match status" value="1"/>
</dbReference>
<evidence type="ECO:0000313" key="5">
    <source>
        <dbReference type="Proteomes" id="UP000220158"/>
    </source>
</evidence>
<sequence length="366" mass="43368">MELHKTKNITNRKKKNKLCGNLIYSIRNLFMLTYVNSLLPIHNNILLAHINLPIHIGLKSLIKNQLYFLLIYEKNVIGHVNHFVLLDFFIYFYNFLKFPDIKNSNDYNTITKKKFDPSEFTFEDLLKISENSKDFKIFDSNSKCIEIFDHFLNFNDEHIYIIDKTKDAISSTIKKKDIIYHILMNLKGKYSELNLSINDCIKKNTVVAYDDSSLIDVLIKMQKEKLNFIPIVNKDKKYIDYFSSNDFLALYCKSISEKWNINPDKEVTYFISLLRLKEKEMKEKQNNIPYSYSDLLSNKNDLNINKRVLNFSENNEMIKYNKELTIKDSLKKLFFSKINALIVLNESQNVKGYLTFRSLFNHLMHS</sequence>
<feature type="transmembrane region" description="Helical" evidence="2">
    <location>
        <begin position="21"/>
        <end position="39"/>
    </location>
</feature>
<dbReference type="PROSITE" id="PS51371">
    <property type="entry name" value="CBS"/>
    <property type="match status" value="1"/>
</dbReference>
<dbReference type="Gene3D" id="3.10.580.10">
    <property type="entry name" value="CBS-domain"/>
    <property type="match status" value="1"/>
</dbReference>
<dbReference type="AlphaFoldDB" id="A0A1J1H7L8"/>
<dbReference type="KEGG" id="prel:PRELSG_1019550"/>
<keyword evidence="5" id="KW-1185">Reference proteome</keyword>
<proteinExistence type="predicted"/>
<reference evidence="4 5" key="1">
    <citation type="submission" date="2015-04" db="EMBL/GenBank/DDBJ databases">
        <authorList>
            <consortium name="Pathogen Informatics"/>
        </authorList>
    </citation>
    <scope>NUCLEOTIDE SEQUENCE [LARGE SCALE GENOMIC DNA]</scope>
    <source>
        <strain evidence="4 5">SGS1</strain>
    </source>
</reference>
<protein>
    <recommendedName>
        <fullName evidence="3">CBS domain-containing protein</fullName>
    </recommendedName>
</protein>
<accession>A0A1J1H7L8</accession>
<evidence type="ECO:0000259" key="3">
    <source>
        <dbReference type="PROSITE" id="PS51371"/>
    </source>
</evidence>
<keyword evidence="2" id="KW-0472">Membrane</keyword>
<evidence type="ECO:0000256" key="2">
    <source>
        <dbReference type="SAM" id="Phobius"/>
    </source>
</evidence>
<name>A0A1J1H7L8_PLARL</name>